<feature type="region of interest" description="Disordered" evidence="6">
    <location>
        <begin position="298"/>
        <end position="406"/>
    </location>
</feature>
<dbReference type="InterPro" id="IPR000953">
    <property type="entry name" value="Chromo/chromo_shadow_dom"/>
</dbReference>
<sequence length="550" mass="62536">MSNRGLKTPEVKPQFVVGEKVLCFEPDPTKAKVLYDSKVLEVDWTKDEKGKTVPEYLIHFFGWNNSWDRWAPEDYVLKDTPETRDYQDTLQKEAAEKIKQKKKKKKLADIIKESQLKKLKQDESCESDGSEKSMTSQLESEADLEPHDIPINIPDTLKTKLEDDCYYINTKKQLLRLPRQPNIVTLLESYVRYFAMSVHISEKHRPQASTNVVHGLYPHKFDAPHVVTPDHNVDLVKEIMEGLKLIFDFSLPVILLYESECHQFTTVSTAAFIPVHPVKKEREDCDVTWDPEITFKSTTRGKTKRSASPPQLTSLTTKTVKKEKEKEVEEPEPTSTRRITRRQSTELKLTDKIVAASTGRSCSPLTGRRRTDAKHTSDSPSLDKPMRSSARQTHQPMVAKPVTGQSGQTFQQTFQQSVFGASSHQKESSSSISIGSSPGVCEISSCTWNLRDCTDVMGWTLLPKDFAIDGPTPPSLIYGPMHLLRMFVKLPEILGLMHISPKTLKPLVKHLEAFLKYVSLPDHIEEMFPESAYVDVEEVYGNFKKPVPIH</sequence>
<keyword evidence="5" id="KW-0539">Nucleus</keyword>
<evidence type="ECO:0000256" key="4">
    <source>
        <dbReference type="ARBA" id="ARBA00023163"/>
    </source>
</evidence>
<keyword evidence="4" id="KW-0804">Transcription</keyword>
<dbReference type="Pfam" id="PF22732">
    <property type="entry name" value="MSL3_chromo-like"/>
    <property type="match status" value="1"/>
</dbReference>
<keyword evidence="2" id="KW-0156">Chromatin regulator</keyword>
<dbReference type="SMART" id="SM00298">
    <property type="entry name" value="CHROMO"/>
    <property type="match status" value="1"/>
</dbReference>
<dbReference type="RefSeq" id="XP_002734953.1">
    <property type="nucleotide sequence ID" value="XM_002734907.2"/>
</dbReference>
<evidence type="ECO:0000256" key="5">
    <source>
        <dbReference type="ARBA" id="ARBA00023242"/>
    </source>
</evidence>
<dbReference type="Gene3D" id="2.30.30.140">
    <property type="match status" value="1"/>
</dbReference>
<dbReference type="PANTHER" id="PTHR10880">
    <property type="entry name" value="MORTALITY FACTOR 4-LIKE PROTEIN"/>
    <property type="match status" value="1"/>
</dbReference>
<evidence type="ECO:0000259" key="7">
    <source>
        <dbReference type="SMART" id="SM00298"/>
    </source>
</evidence>
<comment type="subcellular location">
    <subcellularLocation>
        <location evidence="1">Nucleus</location>
    </subcellularLocation>
</comment>
<reference evidence="9" key="1">
    <citation type="submission" date="2025-08" db="UniProtKB">
        <authorList>
            <consortium name="RefSeq"/>
        </authorList>
    </citation>
    <scope>IDENTIFICATION</scope>
    <source>
        <tissue evidence="9">Testes</tissue>
    </source>
</reference>
<accession>A0ABM0GQA1</accession>
<dbReference type="SUPFAM" id="SSF54160">
    <property type="entry name" value="Chromo domain-like"/>
    <property type="match status" value="1"/>
</dbReference>
<evidence type="ECO:0000256" key="3">
    <source>
        <dbReference type="ARBA" id="ARBA00023015"/>
    </source>
</evidence>
<dbReference type="PROSITE" id="PS51640">
    <property type="entry name" value="MRG"/>
    <property type="match status" value="1"/>
</dbReference>
<dbReference type="Gene3D" id="1.10.274.30">
    <property type="entry name" value="MRG domain"/>
    <property type="match status" value="2"/>
</dbReference>
<dbReference type="InterPro" id="IPR038217">
    <property type="entry name" value="MRG_C_sf"/>
</dbReference>
<dbReference type="PANTHER" id="PTHR10880:SF15">
    <property type="entry name" value="MSL COMPLEX SUBUNIT 3"/>
    <property type="match status" value="1"/>
</dbReference>
<dbReference type="Pfam" id="PF05712">
    <property type="entry name" value="MRG"/>
    <property type="match status" value="1"/>
</dbReference>
<dbReference type="Proteomes" id="UP000694865">
    <property type="component" value="Unplaced"/>
</dbReference>
<name>A0ABM0GQA1_SACKO</name>
<keyword evidence="8" id="KW-1185">Reference proteome</keyword>
<evidence type="ECO:0000256" key="1">
    <source>
        <dbReference type="ARBA" id="ARBA00004123"/>
    </source>
</evidence>
<protein>
    <submittedName>
        <fullName evidence="9">Male-specific lethal 3 homolog</fullName>
    </submittedName>
</protein>
<evidence type="ECO:0000313" key="8">
    <source>
        <dbReference type="Proteomes" id="UP000694865"/>
    </source>
</evidence>
<dbReference type="InterPro" id="IPR053820">
    <property type="entry name" value="MSL3_chromo-like"/>
</dbReference>
<evidence type="ECO:0000256" key="6">
    <source>
        <dbReference type="SAM" id="MobiDB-lite"/>
    </source>
</evidence>
<dbReference type="InterPro" id="IPR026541">
    <property type="entry name" value="MRG_dom"/>
</dbReference>
<dbReference type="InterPro" id="IPR008676">
    <property type="entry name" value="MRG"/>
</dbReference>
<evidence type="ECO:0000256" key="2">
    <source>
        <dbReference type="ARBA" id="ARBA00022853"/>
    </source>
</evidence>
<dbReference type="InterPro" id="IPR016197">
    <property type="entry name" value="Chromo-like_dom_sf"/>
</dbReference>
<feature type="region of interest" description="Disordered" evidence="6">
    <location>
        <begin position="121"/>
        <end position="149"/>
    </location>
</feature>
<organism evidence="8 9">
    <name type="scientific">Saccoglossus kowalevskii</name>
    <name type="common">Acorn worm</name>
    <dbReference type="NCBI Taxonomy" id="10224"/>
    <lineage>
        <taxon>Eukaryota</taxon>
        <taxon>Metazoa</taxon>
        <taxon>Hemichordata</taxon>
        <taxon>Enteropneusta</taxon>
        <taxon>Harrimaniidae</taxon>
        <taxon>Saccoglossus</taxon>
    </lineage>
</organism>
<evidence type="ECO:0000313" key="9">
    <source>
        <dbReference type="RefSeq" id="XP_002734953.1"/>
    </source>
</evidence>
<dbReference type="GeneID" id="100376873"/>
<gene>
    <name evidence="9" type="primary">LOC100376873</name>
</gene>
<proteinExistence type="predicted"/>
<keyword evidence="3" id="KW-0805">Transcription regulation</keyword>
<feature type="domain" description="Chromo" evidence="7">
    <location>
        <begin position="14"/>
        <end position="91"/>
    </location>
</feature>